<keyword evidence="1" id="KW-0067">ATP-binding</keyword>
<dbReference type="SUPFAM" id="SSF140990">
    <property type="entry name" value="FtsH protease domain-like"/>
    <property type="match status" value="1"/>
</dbReference>
<protein>
    <submittedName>
        <fullName evidence="4">AAA family ATPase</fullName>
    </submittedName>
</protein>
<feature type="region of interest" description="Disordered" evidence="2">
    <location>
        <begin position="720"/>
        <end position="777"/>
    </location>
</feature>
<dbReference type="GO" id="GO:0005886">
    <property type="term" value="C:plasma membrane"/>
    <property type="evidence" value="ECO:0007669"/>
    <property type="project" value="TreeGrafter"/>
</dbReference>
<evidence type="ECO:0000259" key="3">
    <source>
        <dbReference type="SMART" id="SM00382"/>
    </source>
</evidence>
<dbReference type="Gene3D" id="1.20.58.760">
    <property type="entry name" value="Peptidase M41"/>
    <property type="match status" value="1"/>
</dbReference>
<sequence>MSDWLTRFHTAARRIDAAPLPPPEMPDAVFDALVEGRIGEIDDLETMTPLDEEISFAGTRPPLAQRPLMALALAMLAQALPEASDLSRMLRPGAITLMACRPAGLTPELARLVQALIAAEHPGAPLALTCAATPPGTASASTSEAKPPEAIQSFWKGVLAGGDMPHLLILGGENLLPRRMARLLPPLLHVGPPDRAAVAAVLDLAVTGTARARATGASARTRGARGGIGPRSAGRVLPAAVPAPVPPSDLPSDTALRGLEAEAWHLALRAPDPTAWTAELRRLAASAPACGSVALTLDDLSLEDGPVRDAATRLVTDMAGWRAGWVAWTEMTRSLLIHGAPGTGKTWLARAIAGSAGLPLIAASLGDWQAAGHLGDLLREMRATFARARTAAPCVLFLDELDAAGSRGSDDRHASTYRAQVIAGLLEQLDGVLGLEGVLVLAATNDPGAIDPALRRPGRLDRTLALPLPGRAALHAMLTRQLGDALPPEALDDLSRRAIGHSPAEIDAALREARSLARAAGRRIIAVDIAGALGLGPEEPGLMRRMAVHEAGHAVAFHRLRQAGVLAGRITEVRIGATGGLVAIEEQAGTPTRAGLEARITCRLAGRAAEALVLGAPGTGAGGDASSDLALATWLALQLELSWGLGGGLTWHANPMARLAADPHLRDRVEAHLQRGHGRATVLLKESRPLLDALAARLEAERVIEGDPFEKPVTAVAITADEGSRDDRDHPSPVPTASATGARAVTDGEMPPAASDGGSARSVPPPPGPGTGGSPDV</sequence>
<feature type="domain" description="AAA+ ATPase" evidence="3">
    <location>
        <begin position="331"/>
        <end position="470"/>
    </location>
</feature>
<dbReference type="InterPro" id="IPR003960">
    <property type="entry name" value="ATPase_AAA_CS"/>
</dbReference>
<keyword evidence="5" id="KW-1185">Reference proteome</keyword>
<comment type="caution">
    <text evidence="4">The sequence shown here is derived from an EMBL/GenBank/DDBJ whole genome shotgun (WGS) entry which is preliminary data.</text>
</comment>
<dbReference type="PROSITE" id="PS00674">
    <property type="entry name" value="AAA"/>
    <property type="match status" value="1"/>
</dbReference>
<evidence type="ECO:0000256" key="2">
    <source>
        <dbReference type="SAM" id="MobiDB-lite"/>
    </source>
</evidence>
<dbReference type="Pfam" id="PF01434">
    <property type="entry name" value="Peptidase_M41"/>
    <property type="match status" value="1"/>
</dbReference>
<dbReference type="InterPro" id="IPR000642">
    <property type="entry name" value="Peptidase_M41"/>
</dbReference>
<organism evidence="4 5">
    <name type="scientific">Paracoccus hibiscisoli</name>
    <dbReference type="NCBI Taxonomy" id="2023261"/>
    <lineage>
        <taxon>Bacteria</taxon>
        <taxon>Pseudomonadati</taxon>
        <taxon>Pseudomonadota</taxon>
        <taxon>Alphaproteobacteria</taxon>
        <taxon>Rhodobacterales</taxon>
        <taxon>Paracoccaceae</taxon>
        <taxon>Paracoccus</taxon>
    </lineage>
</organism>
<dbReference type="InterPro" id="IPR027417">
    <property type="entry name" value="P-loop_NTPase"/>
</dbReference>
<proteinExistence type="inferred from homology"/>
<reference evidence="4 5" key="1">
    <citation type="submission" date="2019-04" db="EMBL/GenBank/DDBJ databases">
        <authorList>
            <person name="Li J."/>
        </authorList>
    </citation>
    <scope>NUCLEOTIDE SEQUENCE [LARGE SCALE GENOMIC DNA]</scope>
    <source>
        <strain evidence="4 5">CCTCC AB2016182</strain>
    </source>
</reference>
<feature type="compositionally biased region" description="Basic and acidic residues" evidence="2">
    <location>
        <begin position="722"/>
        <end position="731"/>
    </location>
</feature>
<dbReference type="PANTHER" id="PTHR23076:SF97">
    <property type="entry name" value="ATP-DEPENDENT ZINC METALLOPROTEASE YME1L1"/>
    <property type="match status" value="1"/>
</dbReference>
<dbReference type="InterPro" id="IPR037219">
    <property type="entry name" value="Peptidase_M41-like"/>
</dbReference>
<evidence type="ECO:0000256" key="1">
    <source>
        <dbReference type="RuleBase" id="RU003651"/>
    </source>
</evidence>
<dbReference type="RefSeq" id="WP_136857787.1">
    <property type="nucleotide sequence ID" value="NZ_SUNH01000025.1"/>
</dbReference>
<evidence type="ECO:0000313" key="4">
    <source>
        <dbReference type="EMBL" id="TJZ82010.1"/>
    </source>
</evidence>
<dbReference type="InterPro" id="IPR003593">
    <property type="entry name" value="AAA+_ATPase"/>
</dbReference>
<dbReference type="GO" id="GO:0016887">
    <property type="term" value="F:ATP hydrolysis activity"/>
    <property type="evidence" value="ECO:0007669"/>
    <property type="project" value="InterPro"/>
</dbReference>
<dbReference type="GO" id="GO:0004176">
    <property type="term" value="F:ATP-dependent peptidase activity"/>
    <property type="evidence" value="ECO:0007669"/>
    <property type="project" value="InterPro"/>
</dbReference>
<dbReference type="CDD" id="cd19481">
    <property type="entry name" value="RecA-like_protease"/>
    <property type="match status" value="1"/>
</dbReference>
<name>A0A4U0QKU7_9RHOB</name>
<dbReference type="Gene3D" id="3.40.50.300">
    <property type="entry name" value="P-loop containing nucleotide triphosphate hydrolases"/>
    <property type="match status" value="1"/>
</dbReference>
<dbReference type="InterPro" id="IPR003959">
    <property type="entry name" value="ATPase_AAA_core"/>
</dbReference>
<dbReference type="GO" id="GO:0030163">
    <property type="term" value="P:protein catabolic process"/>
    <property type="evidence" value="ECO:0007669"/>
    <property type="project" value="TreeGrafter"/>
</dbReference>
<dbReference type="Pfam" id="PF00004">
    <property type="entry name" value="AAA"/>
    <property type="match status" value="1"/>
</dbReference>
<dbReference type="Proteomes" id="UP000306223">
    <property type="component" value="Unassembled WGS sequence"/>
</dbReference>
<dbReference type="GO" id="GO:0006508">
    <property type="term" value="P:proteolysis"/>
    <property type="evidence" value="ECO:0007669"/>
    <property type="project" value="InterPro"/>
</dbReference>
<dbReference type="PANTHER" id="PTHR23076">
    <property type="entry name" value="METALLOPROTEASE M41 FTSH"/>
    <property type="match status" value="1"/>
</dbReference>
<keyword evidence="1" id="KW-0547">Nucleotide-binding</keyword>
<dbReference type="SUPFAM" id="SSF52540">
    <property type="entry name" value="P-loop containing nucleoside triphosphate hydrolases"/>
    <property type="match status" value="1"/>
</dbReference>
<dbReference type="AlphaFoldDB" id="A0A4U0QKU7"/>
<evidence type="ECO:0000313" key="5">
    <source>
        <dbReference type="Proteomes" id="UP000306223"/>
    </source>
</evidence>
<dbReference type="GO" id="GO:0004222">
    <property type="term" value="F:metalloendopeptidase activity"/>
    <property type="evidence" value="ECO:0007669"/>
    <property type="project" value="InterPro"/>
</dbReference>
<accession>A0A4U0QKU7</accession>
<dbReference type="Gene3D" id="1.10.8.60">
    <property type="match status" value="1"/>
</dbReference>
<dbReference type="OrthoDB" id="9809379at2"/>
<dbReference type="EMBL" id="SUNH01000025">
    <property type="protein sequence ID" value="TJZ82010.1"/>
    <property type="molecule type" value="Genomic_DNA"/>
</dbReference>
<gene>
    <name evidence="4" type="ORF">FA740_15740</name>
</gene>
<dbReference type="GO" id="GO:0005524">
    <property type="term" value="F:ATP binding"/>
    <property type="evidence" value="ECO:0007669"/>
    <property type="project" value="UniProtKB-KW"/>
</dbReference>
<comment type="similarity">
    <text evidence="1">Belongs to the AAA ATPase family.</text>
</comment>
<dbReference type="SMART" id="SM00382">
    <property type="entry name" value="AAA"/>
    <property type="match status" value="1"/>
</dbReference>